<keyword evidence="3" id="KW-1185">Reference proteome</keyword>
<protein>
    <submittedName>
        <fullName evidence="2">Metal-dependent phosphohydrolase</fullName>
    </submittedName>
</protein>
<comment type="caution">
    <text evidence="2">The sequence shown here is derived from an EMBL/GenBank/DDBJ whole genome shotgun (WGS) entry which is preliminary data.</text>
</comment>
<dbReference type="Gene3D" id="1.10.3210.10">
    <property type="entry name" value="Hypothetical protein af1432"/>
    <property type="match status" value="1"/>
</dbReference>
<dbReference type="EMBL" id="BMPP01000001">
    <property type="protein sequence ID" value="GGK12139.1"/>
    <property type="molecule type" value="Genomic_DNA"/>
</dbReference>
<accession>A0ABQ2EJT2</accession>
<evidence type="ECO:0000259" key="1">
    <source>
        <dbReference type="SMART" id="SM00471"/>
    </source>
</evidence>
<dbReference type="SUPFAM" id="SSF109604">
    <property type="entry name" value="HD-domain/PDEase-like"/>
    <property type="match status" value="1"/>
</dbReference>
<feature type="domain" description="HD/PDEase" evidence="1">
    <location>
        <begin position="20"/>
        <end position="151"/>
    </location>
</feature>
<dbReference type="InterPro" id="IPR006674">
    <property type="entry name" value="HD_domain"/>
</dbReference>
<dbReference type="RefSeq" id="WP_189003634.1">
    <property type="nucleotide sequence ID" value="NZ_BMPP01000001.1"/>
</dbReference>
<gene>
    <name evidence="2" type="ORF">GCM10008955_01730</name>
</gene>
<proteinExistence type="predicted"/>
<dbReference type="SMART" id="SM00471">
    <property type="entry name" value="HDc"/>
    <property type="match status" value="1"/>
</dbReference>
<evidence type="ECO:0000313" key="3">
    <source>
        <dbReference type="Proteomes" id="UP000647587"/>
    </source>
</evidence>
<dbReference type="CDD" id="cd00077">
    <property type="entry name" value="HDc"/>
    <property type="match status" value="1"/>
</dbReference>
<dbReference type="InterPro" id="IPR003607">
    <property type="entry name" value="HD/PDEase_dom"/>
</dbReference>
<name>A0ABQ2EJT2_9DEIO</name>
<dbReference type="Proteomes" id="UP000647587">
    <property type="component" value="Unassembled WGS sequence"/>
</dbReference>
<reference evidence="3" key="1">
    <citation type="journal article" date="2019" name="Int. J. Syst. Evol. Microbiol.">
        <title>The Global Catalogue of Microorganisms (GCM) 10K type strain sequencing project: providing services to taxonomists for standard genome sequencing and annotation.</title>
        <authorList>
            <consortium name="The Broad Institute Genomics Platform"/>
            <consortium name="The Broad Institute Genome Sequencing Center for Infectious Disease"/>
            <person name="Wu L."/>
            <person name="Ma J."/>
        </authorList>
    </citation>
    <scope>NUCLEOTIDE SEQUENCE [LARGE SCALE GENOMIC DNA]</scope>
    <source>
        <strain evidence="3">JCM 30331</strain>
    </source>
</reference>
<organism evidence="2 3">
    <name type="scientific">Deinococcus malanensis</name>
    <dbReference type="NCBI Taxonomy" id="1706855"/>
    <lineage>
        <taxon>Bacteria</taxon>
        <taxon>Thermotogati</taxon>
        <taxon>Deinococcota</taxon>
        <taxon>Deinococci</taxon>
        <taxon>Deinococcales</taxon>
        <taxon>Deinococcaceae</taxon>
        <taxon>Deinococcus</taxon>
    </lineage>
</organism>
<dbReference type="Pfam" id="PF01966">
    <property type="entry name" value="HD"/>
    <property type="match status" value="1"/>
</dbReference>
<sequence length="200" mass="22408">MSLPPCSVAEHLLLEAGLLNPGPWVAHSRQVALAARHIAQRHPELDPERAYVLGLLHDIGRRTGPNRDRHILDGYDYLTGLGFTDAARIALTHSFVLPGLDTLQGEWDGTPEELRRLEILVGQAHQTEEDRLLQLCDLLALADGFCTVHERMVDVALRYSVNARTADKWRAQLSLKAHFDQACRVNVYRLLPGLCERLLA</sequence>
<evidence type="ECO:0000313" key="2">
    <source>
        <dbReference type="EMBL" id="GGK12139.1"/>
    </source>
</evidence>